<dbReference type="PROSITE" id="PS50943">
    <property type="entry name" value="HTH_CROC1"/>
    <property type="match status" value="1"/>
</dbReference>
<dbReference type="EMBL" id="NGJN01000004">
    <property type="protein sequence ID" value="OZV68419.1"/>
    <property type="molecule type" value="Genomic_DNA"/>
</dbReference>
<feature type="domain" description="HTH cro/C1-type" evidence="2">
    <location>
        <begin position="8"/>
        <end position="62"/>
    </location>
</feature>
<evidence type="ECO:0000259" key="2">
    <source>
        <dbReference type="PROSITE" id="PS50943"/>
    </source>
</evidence>
<dbReference type="OrthoDB" id="4762426at2"/>
<keyword evidence="4" id="KW-1185">Reference proteome</keyword>
<dbReference type="AlphaFoldDB" id="A0A265USX6"/>
<dbReference type="InterPro" id="IPR001387">
    <property type="entry name" value="Cro/C1-type_HTH"/>
</dbReference>
<evidence type="ECO:0000256" key="1">
    <source>
        <dbReference type="ARBA" id="ARBA00023125"/>
    </source>
</evidence>
<dbReference type="SMART" id="SM00530">
    <property type="entry name" value="HTH_XRE"/>
    <property type="match status" value="1"/>
</dbReference>
<dbReference type="PANTHER" id="PTHR46558:SF4">
    <property type="entry name" value="DNA-BIDING PHAGE PROTEIN"/>
    <property type="match status" value="1"/>
</dbReference>
<dbReference type="CDD" id="cd00093">
    <property type="entry name" value="HTH_XRE"/>
    <property type="match status" value="1"/>
</dbReference>
<proteinExistence type="predicted"/>
<dbReference type="Gene3D" id="1.10.260.40">
    <property type="entry name" value="lambda repressor-like DNA-binding domains"/>
    <property type="match status" value="1"/>
</dbReference>
<dbReference type="Proteomes" id="UP000216840">
    <property type="component" value="Unassembled WGS sequence"/>
</dbReference>
<name>A0A265USX6_9FLAO</name>
<gene>
    <name evidence="3" type="ORF">CA834_08030</name>
</gene>
<evidence type="ECO:0000313" key="3">
    <source>
        <dbReference type="EMBL" id="OZV68419.1"/>
    </source>
</evidence>
<keyword evidence="1" id="KW-0238">DNA-binding</keyword>
<reference evidence="3 4" key="1">
    <citation type="submission" date="2017-05" db="EMBL/GenBank/DDBJ databases">
        <title>The draft genome sequence of Idiomarina salinarum WNB302.</title>
        <authorList>
            <person name="Sun Y."/>
            <person name="Chen B."/>
            <person name="Du Z."/>
        </authorList>
    </citation>
    <scope>NUCLEOTIDE SEQUENCE [LARGE SCALE GENOMIC DNA]</scope>
    <source>
        <strain evidence="3 4">WNB302</strain>
    </source>
</reference>
<sequence length="108" mass="12393">MASFGDYIKVEREKREWTQTDFGAKIGVNSSAVSRIENGTQTFSKNKLELLSKLFEADKQKVVDLFFADKFAREAQKYHCSETIFSVAEETASYIRNKNVKQGKLELE</sequence>
<evidence type="ECO:0000313" key="4">
    <source>
        <dbReference type="Proteomes" id="UP000216840"/>
    </source>
</evidence>
<comment type="caution">
    <text evidence="3">The sequence shown here is derived from an EMBL/GenBank/DDBJ whole genome shotgun (WGS) entry which is preliminary data.</text>
</comment>
<organism evidence="3 4">
    <name type="scientific">Winogradskyella aurantia</name>
    <dbReference type="NCBI Taxonomy" id="1915063"/>
    <lineage>
        <taxon>Bacteria</taxon>
        <taxon>Pseudomonadati</taxon>
        <taxon>Bacteroidota</taxon>
        <taxon>Flavobacteriia</taxon>
        <taxon>Flavobacteriales</taxon>
        <taxon>Flavobacteriaceae</taxon>
        <taxon>Winogradskyella</taxon>
    </lineage>
</organism>
<dbReference type="PANTHER" id="PTHR46558">
    <property type="entry name" value="TRACRIPTIONAL REGULATORY PROTEIN-RELATED-RELATED"/>
    <property type="match status" value="1"/>
</dbReference>
<dbReference type="RefSeq" id="WP_094968184.1">
    <property type="nucleotide sequence ID" value="NZ_NGJN01000004.1"/>
</dbReference>
<protein>
    <submittedName>
        <fullName evidence="3">Transcriptional regulator</fullName>
    </submittedName>
</protein>
<dbReference type="InterPro" id="IPR010982">
    <property type="entry name" value="Lambda_DNA-bd_dom_sf"/>
</dbReference>
<dbReference type="GO" id="GO:0003677">
    <property type="term" value="F:DNA binding"/>
    <property type="evidence" value="ECO:0007669"/>
    <property type="project" value="UniProtKB-KW"/>
</dbReference>
<dbReference type="Pfam" id="PF01381">
    <property type="entry name" value="HTH_3"/>
    <property type="match status" value="1"/>
</dbReference>
<dbReference type="SUPFAM" id="SSF47413">
    <property type="entry name" value="lambda repressor-like DNA-binding domains"/>
    <property type="match status" value="1"/>
</dbReference>
<accession>A0A265USX6</accession>